<evidence type="ECO:0000313" key="5">
    <source>
        <dbReference type="Proteomes" id="UP000001188"/>
    </source>
</evidence>
<gene>
    <name evidence="4" type="ORF">XCCB100_4319</name>
</gene>
<sequence length="389" mass="41657">MILHGVAAPRGSACFCRVTAHARADTLASHRNQAETSMSSLATSFRAAVFAAGVTCIPAHVGATPDGNRTSAEAAQAVQPAQWRTVATHNTPHARHENSMVAIDDRLYLLGGRDDRPLEIFDTTTQRWSQGATPPLMVNHAQAVVSSGKLYVVGGFSGNYPEEASLTNMLIYDPKTDHWQVGPEIPTQRRRGAAGTVEHAGVLYLVGGNTRGHMSGYVPWLDAFDTRTQQWTQLPDAPHARDHFHAVVLDGKLYAAGGRRSAHESGNTLAQTISEVDVYDIAQRSWTVAPAMLPTPRAGTAAIARDGRLLVMGGESTRQVKAHEEVEAYDPRTARWTTLPTLPRGRHGTQAAAVKGDVYLAAGSANRGGGPELEDVLVLAKAQGTQSLD</sequence>
<dbReference type="Pfam" id="PF24981">
    <property type="entry name" value="Beta-prop_ATRN-LZTR1"/>
    <property type="match status" value="1"/>
</dbReference>
<evidence type="ECO:0000256" key="2">
    <source>
        <dbReference type="ARBA" id="ARBA00022737"/>
    </source>
</evidence>
<dbReference type="KEGG" id="xca:xcc-b100_4319"/>
<evidence type="ECO:0000256" key="1">
    <source>
        <dbReference type="ARBA" id="ARBA00022441"/>
    </source>
</evidence>
<reference evidence="4 5" key="1">
    <citation type="journal article" date="2008" name="J. Biotechnol.">
        <title>The genome of Xanthomonas campestris pv. campestris B100 and its use for the reconstruction of metabolic pathways involved in xanthan biosynthesis.</title>
        <authorList>
            <person name="Vorholter F.J."/>
            <person name="Schneiker S."/>
            <person name="Goesmann A."/>
            <person name="Krause L."/>
            <person name="Bekel T."/>
            <person name="Kaiser O."/>
            <person name="Linke B."/>
            <person name="Patschkowski T."/>
            <person name="Ruckert C."/>
            <person name="Schmid J."/>
            <person name="Sidhu V.K."/>
            <person name="Sieber V."/>
            <person name="Tauch A."/>
            <person name="Watt S.A."/>
            <person name="Weisshaar B."/>
            <person name="Becker A."/>
            <person name="Niehaus K."/>
            <person name="Puhler A."/>
        </authorList>
    </citation>
    <scope>NUCLEOTIDE SEQUENCE [LARGE SCALE GENOMIC DNA]</scope>
    <source>
        <strain evidence="4 5">B100</strain>
    </source>
</reference>
<dbReference type="EMBL" id="AM920689">
    <property type="protein sequence ID" value="CAP53689.1"/>
    <property type="molecule type" value="Genomic_DNA"/>
</dbReference>
<protein>
    <submittedName>
        <fullName evidence="4">Secreted protein</fullName>
    </submittedName>
</protein>
<evidence type="ECO:0000259" key="3">
    <source>
        <dbReference type="Pfam" id="PF24981"/>
    </source>
</evidence>
<dbReference type="InterPro" id="IPR056737">
    <property type="entry name" value="Beta-prop_ATRN-MKLN-like"/>
</dbReference>
<dbReference type="Gene3D" id="2.120.10.80">
    <property type="entry name" value="Kelch-type beta propeller"/>
    <property type="match status" value="2"/>
</dbReference>
<dbReference type="PANTHER" id="PTHR24412">
    <property type="entry name" value="KELCH PROTEIN"/>
    <property type="match status" value="1"/>
</dbReference>
<dbReference type="AlphaFoldDB" id="B0RZ03"/>
<name>B0RZ03_XANCB</name>
<keyword evidence="1" id="KW-0880">Kelch repeat</keyword>
<dbReference type="InterPro" id="IPR006652">
    <property type="entry name" value="Kelch_1"/>
</dbReference>
<dbReference type="SMART" id="SM00612">
    <property type="entry name" value="Kelch"/>
    <property type="match status" value="5"/>
</dbReference>
<proteinExistence type="predicted"/>
<accession>B0RZ03</accession>
<keyword evidence="2" id="KW-0677">Repeat</keyword>
<dbReference type="PANTHER" id="PTHR24412:SF489">
    <property type="entry name" value="RING FINGER DOMAIN AND KELCH REPEAT-CONTAINING PROTEIN DDB_G0271372"/>
    <property type="match status" value="1"/>
</dbReference>
<dbReference type="Proteomes" id="UP000001188">
    <property type="component" value="Chromosome"/>
</dbReference>
<dbReference type="SUPFAM" id="SSF117281">
    <property type="entry name" value="Kelch motif"/>
    <property type="match status" value="1"/>
</dbReference>
<dbReference type="InterPro" id="IPR015915">
    <property type="entry name" value="Kelch-typ_b-propeller"/>
</dbReference>
<organism evidence="4 5">
    <name type="scientific">Xanthomonas campestris pv. campestris (strain B100)</name>
    <dbReference type="NCBI Taxonomy" id="509169"/>
    <lineage>
        <taxon>Bacteria</taxon>
        <taxon>Pseudomonadati</taxon>
        <taxon>Pseudomonadota</taxon>
        <taxon>Gammaproteobacteria</taxon>
        <taxon>Lysobacterales</taxon>
        <taxon>Lysobacteraceae</taxon>
        <taxon>Xanthomonas</taxon>
    </lineage>
</organism>
<evidence type="ECO:0000313" key="4">
    <source>
        <dbReference type="EMBL" id="CAP53689.1"/>
    </source>
</evidence>
<dbReference type="HOGENOM" id="CLU_004253_10_0_6"/>
<feature type="domain" description="Attractin/MKLN-like beta-propeller" evidence="3">
    <location>
        <begin position="79"/>
        <end position="315"/>
    </location>
</feature>